<dbReference type="InterPro" id="IPR006638">
    <property type="entry name" value="Elp3/MiaA/NifB-like_rSAM"/>
</dbReference>
<dbReference type="CDD" id="cd01335">
    <property type="entry name" value="Radical_SAM"/>
    <property type="match status" value="1"/>
</dbReference>
<proteinExistence type="predicted"/>
<sequence>MHPRDIDLSERPFVLIWEVTQACELECKHCRADAQPDRHPGELTTEEGKQLLEDASEFGEGQLVVLSGGDPLVRDDLVELVRYGVDQGLSMTLTPSGTDALTPEIVDELADAGLRRLALSIDGATARAHDEFRGEPGSFEGTVSIARYAREQGIPLQINTTVCQETLAELPDLADLVEELGAVLWSVFFLVPIGRGTVLDPIDPDRSDRVMEWLLEQSEARSFGIKTTEAPHYRRVAVQARQGGEAVAPATADEIGRRTSIRAGNGFAFVSHRGDVYPSGFLPESAGSVRERSIVDIYRHSDLFTDLRDVENLKGKCGACEYRGVCGGSRSRAYAYTGDPLESDPLCPYVPEAYDGPLPAQTIDRSMSSPADD</sequence>
<evidence type="ECO:0000256" key="4">
    <source>
        <dbReference type="ARBA" id="ARBA00022723"/>
    </source>
</evidence>
<keyword evidence="3" id="KW-0949">S-adenosyl-L-methionine</keyword>
<dbReference type="Gene3D" id="3.20.20.70">
    <property type="entry name" value="Aldolase class I"/>
    <property type="match status" value="1"/>
</dbReference>
<dbReference type="AlphaFoldDB" id="A0AAE3LHQ7"/>
<evidence type="ECO:0000313" key="10">
    <source>
        <dbReference type="Proteomes" id="UP001208186"/>
    </source>
</evidence>
<dbReference type="EMBL" id="JAOPKC010000001">
    <property type="protein sequence ID" value="MCU4716947.1"/>
    <property type="molecule type" value="Genomic_DNA"/>
</dbReference>
<dbReference type="PANTHER" id="PTHR11228:SF34">
    <property type="entry name" value="TUNGSTEN-CONTAINING ALDEHYDE FERREDOXIN OXIDOREDUCTASE COFACTOR MODIFYING PROTEIN"/>
    <property type="match status" value="1"/>
</dbReference>
<reference evidence="9" key="1">
    <citation type="submission" date="2023-02" db="EMBL/GenBank/DDBJ databases">
        <title>Enrichment on poylsaccharides allowed isolation of novel metabolic and taxonomic groups of Haloarchaea.</title>
        <authorList>
            <person name="Sorokin D.Y."/>
            <person name="Elcheninov A.G."/>
            <person name="Khizhniak T.V."/>
            <person name="Kolganova T.V."/>
            <person name="Kublanov I.V."/>
        </authorList>
    </citation>
    <scope>NUCLEOTIDE SEQUENCE</scope>
    <source>
        <strain evidence="8 10">HArc-curdl5-1</strain>
        <strain evidence="9">HArc-curdl7</strain>
    </source>
</reference>
<dbReference type="InterPro" id="IPR007197">
    <property type="entry name" value="rSAM"/>
</dbReference>
<evidence type="ECO:0000256" key="5">
    <source>
        <dbReference type="ARBA" id="ARBA00023004"/>
    </source>
</evidence>
<dbReference type="SUPFAM" id="SSF102114">
    <property type="entry name" value="Radical SAM enzymes"/>
    <property type="match status" value="1"/>
</dbReference>
<comment type="cofactor">
    <cofactor evidence="1">
        <name>[4Fe-4S] cluster</name>
        <dbReference type="ChEBI" id="CHEBI:49883"/>
    </cofactor>
</comment>
<feature type="domain" description="Radical SAM core" evidence="7">
    <location>
        <begin position="9"/>
        <end position="226"/>
    </location>
</feature>
<dbReference type="Pfam" id="PF04055">
    <property type="entry name" value="Radical_SAM"/>
    <property type="match status" value="1"/>
</dbReference>
<dbReference type="SFLD" id="SFLDS00029">
    <property type="entry name" value="Radical_SAM"/>
    <property type="match status" value="1"/>
</dbReference>
<dbReference type="InterPro" id="IPR050377">
    <property type="entry name" value="Radical_SAM_PqqE_MftC-like"/>
</dbReference>
<dbReference type="SFLD" id="SFLDG01386">
    <property type="entry name" value="main_SPASM_domain-containing"/>
    <property type="match status" value="1"/>
</dbReference>
<evidence type="ECO:0000256" key="6">
    <source>
        <dbReference type="ARBA" id="ARBA00023014"/>
    </source>
</evidence>
<comment type="caution">
    <text evidence="9">The sequence shown here is derived from an EMBL/GenBank/DDBJ whole genome shotgun (WGS) entry which is preliminary data.</text>
</comment>
<dbReference type="EMBL" id="JAOPKD010000001">
    <property type="protein sequence ID" value="MCU4725448.1"/>
    <property type="molecule type" value="Genomic_DNA"/>
</dbReference>
<dbReference type="SMART" id="SM00729">
    <property type="entry name" value="Elp3"/>
    <property type="match status" value="1"/>
</dbReference>
<organism evidence="9 11">
    <name type="scientific">Halapricum hydrolyticum</name>
    <dbReference type="NCBI Taxonomy" id="2979991"/>
    <lineage>
        <taxon>Archaea</taxon>
        <taxon>Methanobacteriati</taxon>
        <taxon>Methanobacteriota</taxon>
        <taxon>Stenosarchaea group</taxon>
        <taxon>Halobacteria</taxon>
        <taxon>Halobacteriales</taxon>
        <taxon>Haloarculaceae</taxon>
        <taxon>Halapricum</taxon>
    </lineage>
</organism>
<dbReference type="GO" id="GO:0051539">
    <property type="term" value="F:4 iron, 4 sulfur cluster binding"/>
    <property type="evidence" value="ECO:0007669"/>
    <property type="project" value="UniProtKB-KW"/>
</dbReference>
<keyword evidence="4" id="KW-0479">Metal-binding</keyword>
<dbReference type="SFLD" id="SFLDG01067">
    <property type="entry name" value="SPASM/twitch_domain_containing"/>
    <property type="match status" value="1"/>
</dbReference>
<keyword evidence="10" id="KW-1185">Reference proteome</keyword>
<dbReference type="GO" id="GO:0003824">
    <property type="term" value="F:catalytic activity"/>
    <property type="evidence" value="ECO:0007669"/>
    <property type="project" value="InterPro"/>
</dbReference>
<dbReference type="PROSITE" id="PS51918">
    <property type="entry name" value="RADICAL_SAM"/>
    <property type="match status" value="1"/>
</dbReference>
<keyword evidence="5" id="KW-0408">Iron</keyword>
<dbReference type="InterPro" id="IPR058240">
    <property type="entry name" value="rSAM_sf"/>
</dbReference>
<evidence type="ECO:0000313" key="9">
    <source>
        <dbReference type="EMBL" id="MCU4725448.1"/>
    </source>
</evidence>
<evidence type="ECO:0000259" key="7">
    <source>
        <dbReference type="PROSITE" id="PS51918"/>
    </source>
</evidence>
<evidence type="ECO:0000256" key="1">
    <source>
        <dbReference type="ARBA" id="ARBA00001966"/>
    </source>
</evidence>
<evidence type="ECO:0000256" key="2">
    <source>
        <dbReference type="ARBA" id="ARBA00022485"/>
    </source>
</evidence>
<dbReference type="InterPro" id="IPR017200">
    <property type="entry name" value="PqqE-like"/>
</dbReference>
<evidence type="ECO:0000256" key="3">
    <source>
        <dbReference type="ARBA" id="ARBA00022691"/>
    </source>
</evidence>
<evidence type="ECO:0000313" key="11">
    <source>
        <dbReference type="Proteomes" id="UP001209746"/>
    </source>
</evidence>
<protein>
    <submittedName>
        <fullName evidence="9">TIGR04053 family radical SAM/SPASM domain-containing protein</fullName>
    </submittedName>
</protein>
<dbReference type="RefSeq" id="WP_315907708.1">
    <property type="nucleotide sequence ID" value="NZ_JAOPKC010000001.1"/>
</dbReference>
<evidence type="ECO:0000313" key="8">
    <source>
        <dbReference type="EMBL" id="MCU4716947.1"/>
    </source>
</evidence>
<accession>A0AAE3LHQ7</accession>
<dbReference type="PIRSF" id="PIRSF037420">
    <property type="entry name" value="PQQ_syn_pqqE"/>
    <property type="match status" value="1"/>
</dbReference>
<dbReference type="NCBIfam" id="TIGR04053">
    <property type="entry name" value="TIGR04053 family radical SAM/SPASM domain-containing protein"/>
    <property type="match status" value="1"/>
</dbReference>
<dbReference type="GO" id="GO:0046872">
    <property type="term" value="F:metal ion binding"/>
    <property type="evidence" value="ECO:0007669"/>
    <property type="project" value="UniProtKB-KW"/>
</dbReference>
<dbReference type="CDD" id="cd21123">
    <property type="entry name" value="SPASM_MftC-like"/>
    <property type="match status" value="1"/>
</dbReference>
<dbReference type="Proteomes" id="UP001208186">
    <property type="component" value="Unassembled WGS sequence"/>
</dbReference>
<name>A0AAE3LHQ7_9EURY</name>
<dbReference type="InterPro" id="IPR013785">
    <property type="entry name" value="Aldolase_TIM"/>
</dbReference>
<keyword evidence="6" id="KW-0411">Iron-sulfur</keyword>
<dbReference type="PANTHER" id="PTHR11228">
    <property type="entry name" value="RADICAL SAM DOMAIN PROTEIN"/>
    <property type="match status" value="1"/>
</dbReference>
<keyword evidence="2" id="KW-0004">4Fe-4S</keyword>
<gene>
    <name evidence="9" type="ORF">OB914_00445</name>
    <name evidence="8" type="ORF">OB916_02575</name>
</gene>
<dbReference type="Proteomes" id="UP001209746">
    <property type="component" value="Unassembled WGS sequence"/>
</dbReference>